<accession>A0A175R4B6</accession>
<feature type="region of interest" description="Disordered" evidence="1">
    <location>
        <begin position="1"/>
        <end position="76"/>
    </location>
</feature>
<evidence type="ECO:0000256" key="1">
    <source>
        <dbReference type="SAM" id="MobiDB-lite"/>
    </source>
</evidence>
<protein>
    <submittedName>
        <fullName evidence="2">Uncharacterized protein</fullName>
    </submittedName>
</protein>
<proteinExistence type="predicted"/>
<name>A0A175R4B6_9HYPH</name>
<evidence type="ECO:0000313" key="3">
    <source>
        <dbReference type="Proteomes" id="UP000078272"/>
    </source>
</evidence>
<dbReference type="AlphaFoldDB" id="A0A175R4B6"/>
<dbReference type="EMBL" id="LDPZ01000078">
    <property type="protein sequence ID" value="KTQ83683.1"/>
    <property type="molecule type" value="Genomic_DNA"/>
</dbReference>
<dbReference type="Proteomes" id="UP000078272">
    <property type="component" value="Unassembled WGS sequence"/>
</dbReference>
<sequence>MSRSHRPSCRHPFVEVQRRRGAAARQGFEDVARGSERDALQRLAGGAAEMGGEDDAPTAPERACRRAVRIDVEPRR</sequence>
<reference evidence="2 3" key="1">
    <citation type="journal article" date="2016" name="Front. Microbiol.">
        <title>Genomic Resource of Rice Seed Associated Bacteria.</title>
        <authorList>
            <person name="Midha S."/>
            <person name="Bansal K."/>
            <person name="Sharma S."/>
            <person name="Kumar N."/>
            <person name="Patil P.P."/>
            <person name="Chaudhry V."/>
            <person name="Patil P.B."/>
        </authorList>
    </citation>
    <scope>NUCLEOTIDE SEQUENCE [LARGE SCALE GENOMIC DNA]</scope>
    <source>
        <strain evidence="2 3">NS226</strain>
    </source>
</reference>
<comment type="caution">
    <text evidence="2">The sequence shown here is derived from an EMBL/GenBank/DDBJ whole genome shotgun (WGS) entry which is preliminary data.</text>
</comment>
<organism evidence="2 3">
    <name type="scientific">Aureimonas ureilytica</name>
    <dbReference type="NCBI Taxonomy" id="401562"/>
    <lineage>
        <taxon>Bacteria</taxon>
        <taxon>Pseudomonadati</taxon>
        <taxon>Pseudomonadota</taxon>
        <taxon>Alphaproteobacteria</taxon>
        <taxon>Hyphomicrobiales</taxon>
        <taxon>Aurantimonadaceae</taxon>
        <taxon>Aureimonas</taxon>
    </lineage>
</organism>
<gene>
    <name evidence="2" type="ORF">NS226_22020</name>
</gene>
<evidence type="ECO:0000313" key="2">
    <source>
        <dbReference type="EMBL" id="KTQ83683.1"/>
    </source>
</evidence>
<feature type="compositionally biased region" description="Basic and acidic residues" evidence="1">
    <location>
        <begin position="62"/>
        <end position="76"/>
    </location>
</feature>
<feature type="compositionally biased region" description="Basic and acidic residues" evidence="1">
    <location>
        <begin position="27"/>
        <end position="40"/>
    </location>
</feature>